<keyword evidence="3" id="KW-0812">Transmembrane</keyword>
<dbReference type="GO" id="GO:0006508">
    <property type="term" value="P:proteolysis"/>
    <property type="evidence" value="ECO:0007669"/>
    <property type="project" value="UniProtKB-KW"/>
</dbReference>
<accession>A0A166BEP0</accession>
<dbReference type="InterPro" id="IPR034164">
    <property type="entry name" value="Pepsin-like_dom"/>
</dbReference>
<dbReference type="PANTHER" id="PTHR47966">
    <property type="entry name" value="BETA-SITE APP-CLEAVING ENZYME, ISOFORM A-RELATED"/>
    <property type="match status" value="1"/>
</dbReference>
<dbReference type="CDD" id="cd05471">
    <property type="entry name" value="pepsin_like"/>
    <property type="match status" value="1"/>
</dbReference>
<feature type="compositionally biased region" description="Polar residues" evidence="2">
    <location>
        <begin position="549"/>
        <end position="576"/>
    </location>
</feature>
<feature type="compositionally biased region" description="Low complexity" evidence="2">
    <location>
        <begin position="652"/>
        <end position="661"/>
    </location>
</feature>
<keyword evidence="3" id="KW-1133">Transmembrane helix</keyword>
<dbReference type="GO" id="GO:0004190">
    <property type="term" value="F:aspartic-type endopeptidase activity"/>
    <property type="evidence" value="ECO:0007669"/>
    <property type="project" value="InterPro"/>
</dbReference>
<keyword evidence="6" id="KW-1185">Reference proteome</keyword>
<comment type="similarity">
    <text evidence="1">Belongs to the peptidase A1 family.</text>
</comment>
<gene>
    <name evidence="5" type="ORF">SISSUDRAFT_1050071</name>
</gene>
<dbReference type="Pfam" id="PF00026">
    <property type="entry name" value="Asp"/>
    <property type="match status" value="2"/>
</dbReference>
<feature type="compositionally biased region" description="Low complexity" evidence="2">
    <location>
        <begin position="935"/>
        <end position="944"/>
    </location>
</feature>
<feature type="compositionally biased region" description="Basic and acidic residues" evidence="2">
    <location>
        <begin position="679"/>
        <end position="699"/>
    </location>
</feature>
<feature type="compositionally biased region" description="Low complexity" evidence="2">
    <location>
        <begin position="843"/>
        <end position="864"/>
    </location>
</feature>
<evidence type="ECO:0000313" key="5">
    <source>
        <dbReference type="EMBL" id="KZT36294.1"/>
    </source>
</evidence>
<proteinExistence type="inferred from homology"/>
<dbReference type="STRING" id="1314776.A0A166BEP0"/>
<dbReference type="InterPro" id="IPR001461">
    <property type="entry name" value="Aspartic_peptidase_A1"/>
</dbReference>
<reference evidence="5 6" key="1">
    <citation type="journal article" date="2016" name="Mol. Biol. Evol.">
        <title>Comparative Genomics of Early-Diverging Mushroom-Forming Fungi Provides Insights into the Origins of Lignocellulose Decay Capabilities.</title>
        <authorList>
            <person name="Nagy L.G."/>
            <person name="Riley R."/>
            <person name="Tritt A."/>
            <person name="Adam C."/>
            <person name="Daum C."/>
            <person name="Floudas D."/>
            <person name="Sun H."/>
            <person name="Yadav J.S."/>
            <person name="Pangilinan J."/>
            <person name="Larsson K.H."/>
            <person name="Matsuura K."/>
            <person name="Barry K."/>
            <person name="Labutti K."/>
            <person name="Kuo R."/>
            <person name="Ohm R.A."/>
            <person name="Bhattacharya S.S."/>
            <person name="Shirouzu T."/>
            <person name="Yoshinaga Y."/>
            <person name="Martin F.M."/>
            <person name="Grigoriev I.V."/>
            <person name="Hibbett D.S."/>
        </authorList>
    </citation>
    <scope>NUCLEOTIDE SEQUENCE [LARGE SCALE GENOMIC DNA]</scope>
    <source>
        <strain evidence="5 6">HHB10207 ss-3</strain>
    </source>
</reference>
<organism evidence="5 6">
    <name type="scientific">Sistotremastrum suecicum HHB10207 ss-3</name>
    <dbReference type="NCBI Taxonomy" id="1314776"/>
    <lineage>
        <taxon>Eukaryota</taxon>
        <taxon>Fungi</taxon>
        <taxon>Dikarya</taxon>
        <taxon>Basidiomycota</taxon>
        <taxon>Agaricomycotina</taxon>
        <taxon>Agaricomycetes</taxon>
        <taxon>Sistotremastrales</taxon>
        <taxon>Sistotremastraceae</taxon>
        <taxon>Sistotremastrum</taxon>
    </lineage>
</organism>
<keyword evidence="5" id="KW-0378">Hydrolase</keyword>
<feature type="region of interest" description="Disordered" evidence="2">
    <location>
        <begin position="935"/>
        <end position="986"/>
    </location>
</feature>
<protein>
    <submittedName>
        <fullName evidence="5">Acid protease</fullName>
    </submittedName>
</protein>
<dbReference type="Gene3D" id="2.40.70.10">
    <property type="entry name" value="Acid Proteases"/>
    <property type="match status" value="2"/>
</dbReference>
<evidence type="ECO:0000259" key="4">
    <source>
        <dbReference type="PROSITE" id="PS51767"/>
    </source>
</evidence>
<dbReference type="AlphaFoldDB" id="A0A166BEP0"/>
<feature type="compositionally biased region" description="Basic and acidic residues" evidence="2">
    <location>
        <begin position="732"/>
        <end position="741"/>
    </location>
</feature>
<name>A0A166BEP0_9AGAM</name>
<feature type="compositionally biased region" description="Polar residues" evidence="2">
    <location>
        <begin position="781"/>
        <end position="796"/>
    </location>
</feature>
<dbReference type="EMBL" id="KV428111">
    <property type="protein sequence ID" value="KZT36294.1"/>
    <property type="molecule type" value="Genomic_DNA"/>
</dbReference>
<dbReference type="SUPFAM" id="SSF50630">
    <property type="entry name" value="Acid proteases"/>
    <property type="match status" value="1"/>
</dbReference>
<feature type="domain" description="Peptidase A1" evidence="4">
    <location>
        <begin position="13"/>
        <end position="404"/>
    </location>
</feature>
<evidence type="ECO:0000313" key="6">
    <source>
        <dbReference type="Proteomes" id="UP000076798"/>
    </source>
</evidence>
<keyword evidence="3" id="KW-0472">Membrane</keyword>
<keyword evidence="5" id="KW-0645">Protease</keyword>
<evidence type="ECO:0000256" key="1">
    <source>
        <dbReference type="ARBA" id="ARBA00007447"/>
    </source>
</evidence>
<dbReference type="PROSITE" id="PS51767">
    <property type="entry name" value="PEPTIDASE_A1"/>
    <property type="match status" value="1"/>
</dbReference>
<dbReference type="PANTHER" id="PTHR47966:SF57">
    <property type="entry name" value="PEPTIDASE A1 DOMAIN-CONTAINING PROTEIN"/>
    <property type="match status" value="1"/>
</dbReference>
<dbReference type="InterPro" id="IPR033121">
    <property type="entry name" value="PEPTIDASE_A1"/>
</dbReference>
<dbReference type="Proteomes" id="UP000076798">
    <property type="component" value="Unassembled WGS sequence"/>
</dbReference>
<evidence type="ECO:0000256" key="2">
    <source>
        <dbReference type="SAM" id="MobiDB-lite"/>
    </source>
</evidence>
<evidence type="ECO:0000256" key="3">
    <source>
        <dbReference type="SAM" id="Phobius"/>
    </source>
</evidence>
<dbReference type="InterPro" id="IPR021109">
    <property type="entry name" value="Peptidase_aspartic_dom_sf"/>
</dbReference>
<dbReference type="OrthoDB" id="2747330at2759"/>
<feature type="transmembrane region" description="Helical" evidence="3">
    <location>
        <begin position="471"/>
        <end position="497"/>
    </location>
</feature>
<feature type="region of interest" description="Disordered" evidence="2">
    <location>
        <begin position="534"/>
        <end position="892"/>
    </location>
</feature>
<sequence length="986" mass="103508">MTLVGDGVWQSIYTIPLLVGPTDAPTTFPVQLDTGSADLWFASSACSTSSCSSLPSNDLFNPTSTSVATDKPFNISYAAGSVSGPIYWDTVQVGGYSMSNQAFSAADEVKNEDLTSGWLGVAGFALPHDSLIAQTIGTTTSNSPDGATLSSNLFGIAPKDQAPARRFFGILLERPGIPQDNSFIPSVLSIGTHPTSLLSMLPSVFPTTYGQASSSNLTAVSQNSNITAAIDGILPTYTTTVLPMPDGNYQYWRTQLTLLTIYPSSSSGGVPVSLGGGKGNSIYPVVIFDTGGSTILTSRNVANALYGSISISPSADGNYYVPCTTPLNMTFTFQNLPPIPLHPLDLSASAPNNPSGMCLGIIQANSELDASSAPADIVLGVPFLRNVYTVIRYDALPSYTHNIFPSPSSSAQNANSIIPSLSLLPLTNITTALSQFHTVRVLSQPLAPATSSAPTSGQGTNTVKVGHKLSLGIVVLLGVIAALVVGGVGLCGGWFWVGRRRMRGRGSPGSRTRRGLFGFGAPKAARGNVNGEYEMADPTPAMGGGKTKSIVSSTRASGTESSIQTLVAGSSSSTNGLERKISPSPDLSLGLSKTHSGTYPFDRQSTGTPTPTTEFGERHERGRAYRSATTPGTPGTRPRRDRTESRSAMSTSGWSGWSGVWKPEEQPEPWEVAAGDNGDLERQPDDEDYFGRYEQRGEEEGQGDGRVGRAGSDHGEGGDLAEFGVRNASVDEGYREGRGSGDDEDGLPRGALHLRTASDVEMVNAAGSSSGAPLLGHHPPDSTTYPSVSPTQNPIPESSPLLSFPTHPTHSHSHGFSMDQGRMRRGSGTMPLLLGSSRDDRYPSMSLPLSSSHSAYSHQSHQPPTHSQTPPYSPPTPGWTHSQGDDRYPTMSHFPPTHKLTVPSPLVGSPLNEELDLVRYPPLVGRSLGGRIRSGSIGGRSVSSPMPFSGLNSTAGDDGTGRSFGTGVVDSPVEENPSTRGLGVAF</sequence>